<evidence type="ECO:0000256" key="1">
    <source>
        <dbReference type="ARBA" id="ARBA00006529"/>
    </source>
</evidence>
<comment type="catalytic activity">
    <reaction evidence="8">
        <text>L-threonyl-[protein] + ATP = O-phospho-L-threonyl-[protein] + ADP + H(+)</text>
        <dbReference type="Rhea" id="RHEA:46608"/>
        <dbReference type="Rhea" id="RHEA-COMP:11060"/>
        <dbReference type="Rhea" id="RHEA-COMP:11605"/>
        <dbReference type="ChEBI" id="CHEBI:15378"/>
        <dbReference type="ChEBI" id="CHEBI:30013"/>
        <dbReference type="ChEBI" id="CHEBI:30616"/>
        <dbReference type="ChEBI" id="CHEBI:61977"/>
        <dbReference type="ChEBI" id="CHEBI:456216"/>
        <dbReference type="EC" id="2.7.11.25"/>
    </reaction>
</comment>
<keyword evidence="12" id="KW-1185">Reference proteome</keyword>
<evidence type="ECO:0000256" key="8">
    <source>
        <dbReference type="ARBA" id="ARBA00047559"/>
    </source>
</evidence>
<reference evidence="13 14" key="3">
    <citation type="submission" date="2025-05" db="UniProtKB">
        <authorList>
            <consortium name="RefSeq"/>
        </authorList>
    </citation>
    <scope>IDENTIFICATION</scope>
    <source>
        <tissue evidence="13 14">Leaf</tissue>
    </source>
</reference>
<evidence type="ECO:0000256" key="7">
    <source>
        <dbReference type="ARBA" id="ARBA00022840"/>
    </source>
</evidence>
<evidence type="ECO:0000313" key="13">
    <source>
        <dbReference type="RefSeq" id="XP_010436567.1"/>
    </source>
</evidence>
<comment type="similarity">
    <text evidence="1">Belongs to the protein kinase superfamily. STE Ser/Thr protein kinase family. MAP kinase kinase kinase subfamily.</text>
</comment>
<evidence type="ECO:0000256" key="6">
    <source>
        <dbReference type="ARBA" id="ARBA00022777"/>
    </source>
</evidence>
<dbReference type="PROSITE" id="PS50011">
    <property type="entry name" value="PROTEIN_KINASE_DOM"/>
    <property type="match status" value="1"/>
</dbReference>
<dbReference type="PANTHER" id="PTHR48016">
    <property type="entry name" value="MAP KINASE KINASE KINASE SSK2-RELATED-RELATED"/>
    <property type="match status" value="1"/>
</dbReference>
<reference evidence="12" key="2">
    <citation type="journal article" date="2014" name="Nat. Commun.">
        <title>The emerging biofuel crop Camelina sativa retains a highly undifferentiated hexaploid genome structure.</title>
        <authorList>
            <person name="Kagale S."/>
            <person name="Koh C."/>
            <person name="Nixon J."/>
            <person name="Bollina V."/>
            <person name="Clarke W.E."/>
            <person name="Tuteja R."/>
            <person name="Spillane C."/>
            <person name="Robinson S.J."/>
            <person name="Links M.G."/>
            <person name="Clarke C."/>
            <person name="Higgins E.E."/>
            <person name="Huebert T."/>
            <person name="Sharpe A.G."/>
            <person name="Parkin I.A."/>
        </authorList>
    </citation>
    <scope>NUCLEOTIDE SEQUENCE [LARGE SCALE GENOMIC DNA]</scope>
    <source>
        <strain evidence="12">r\DH55</strain>
    </source>
</reference>
<protein>
    <recommendedName>
        <fullName evidence="2">mitogen-activated protein kinase kinase kinase</fullName>
        <ecNumber evidence="2">2.7.11.25</ecNumber>
    </recommendedName>
</protein>
<evidence type="ECO:0000313" key="12">
    <source>
        <dbReference type="Proteomes" id="UP000694864"/>
    </source>
</evidence>
<keyword evidence="3" id="KW-0723">Serine/threonine-protein kinase</keyword>
<dbReference type="RefSeq" id="XP_010436567.1">
    <property type="nucleotide sequence ID" value="XM_010438265.2"/>
</dbReference>
<evidence type="ECO:0000256" key="2">
    <source>
        <dbReference type="ARBA" id="ARBA00012406"/>
    </source>
</evidence>
<dbReference type="Gene3D" id="3.30.200.20">
    <property type="entry name" value="Phosphorylase Kinase, domain 1"/>
    <property type="match status" value="1"/>
</dbReference>
<keyword evidence="4" id="KW-0808">Transferase</keyword>
<proteinExistence type="inferred from homology"/>
<feature type="domain" description="Protein kinase" evidence="11">
    <location>
        <begin position="33"/>
        <end position="375"/>
    </location>
</feature>
<dbReference type="RefSeq" id="XP_010436572.1">
    <property type="nucleotide sequence ID" value="XM_010438270.1"/>
</dbReference>
<accession>A0ABM0U6C8</accession>
<dbReference type="EC" id="2.7.11.25" evidence="2"/>
<dbReference type="PROSITE" id="PS00107">
    <property type="entry name" value="PROTEIN_KINASE_ATP"/>
    <property type="match status" value="1"/>
</dbReference>
<keyword evidence="5 10" id="KW-0547">Nucleotide-binding</keyword>
<dbReference type="Pfam" id="PF00069">
    <property type="entry name" value="Pkinase"/>
    <property type="match status" value="1"/>
</dbReference>
<dbReference type="InterPro" id="IPR011009">
    <property type="entry name" value="Kinase-like_dom_sf"/>
</dbReference>
<name>A0ABM0U6C8_CAMSA</name>
<sequence length="390" mass="43072">MEFPDRISFREMESRDRETSLIFAAGESIITSWQKGQLLGRGSFGSVYEAVSADGDFFAVKEVSLFDLGSNEQECIHHELEADIALLSQSSSSSSVNTNSTSSFMTPSQMDLSQAGHSGGVANWENTKSTRSESIEIRKFSNVLVTSWLKGEPLGQESFCSVYEHLETEIALLNQLQHKNIVRYRGTAKDGSKFYIFLELVTKWSLLNLYQRYPLLDSVVSNYTRQILDGLKSLHDKGFTHRDINCANILVDANGDVKLADFGLAKESKLNDIKSCKGTSVWMAPEVINPKGNDDGHGSPADIWSLGCTVLEMCTCQIPYSVLHPLAALFKISRGTLPEIPDTLSQDARDFILKCLKVNPDERPTAAELLNHPFVTRPSPSLSSGGTLMS</sequence>
<evidence type="ECO:0000256" key="5">
    <source>
        <dbReference type="ARBA" id="ARBA00022741"/>
    </source>
</evidence>
<evidence type="ECO:0000259" key="11">
    <source>
        <dbReference type="PROSITE" id="PS50011"/>
    </source>
</evidence>
<comment type="catalytic activity">
    <reaction evidence="9">
        <text>L-seryl-[protein] + ATP = O-phospho-L-seryl-[protein] + ADP + H(+)</text>
        <dbReference type="Rhea" id="RHEA:17989"/>
        <dbReference type="Rhea" id="RHEA-COMP:9863"/>
        <dbReference type="Rhea" id="RHEA-COMP:11604"/>
        <dbReference type="ChEBI" id="CHEBI:15378"/>
        <dbReference type="ChEBI" id="CHEBI:29999"/>
        <dbReference type="ChEBI" id="CHEBI:30616"/>
        <dbReference type="ChEBI" id="CHEBI:83421"/>
        <dbReference type="ChEBI" id="CHEBI:456216"/>
        <dbReference type="EC" id="2.7.11.25"/>
    </reaction>
</comment>
<dbReference type="PANTHER" id="PTHR48016:SF29">
    <property type="entry name" value="MITOGEN-ACTIVATED PROTEIN KINASE KINASE KINASE 1-RELATED"/>
    <property type="match status" value="1"/>
</dbReference>
<dbReference type="InterPro" id="IPR050538">
    <property type="entry name" value="MAP_kinase_kinase_kinase"/>
</dbReference>
<feature type="binding site" evidence="10">
    <location>
        <position position="61"/>
    </location>
    <ligand>
        <name>ATP</name>
        <dbReference type="ChEBI" id="CHEBI:30616"/>
    </ligand>
</feature>
<reference evidence="12" key="1">
    <citation type="journal article" date="1997" name="Nucleic Acids Res.">
        <title>tRNAscan-SE: a program for improved detection of transfer RNA genes in genomic sequence.</title>
        <authorList>
            <person name="Lowe T.M."/>
            <person name="Eddy S.R."/>
        </authorList>
    </citation>
    <scope>NUCLEOTIDE SEQUENCE [LARGE SCALE GENOMIC DNA]</scope>
    <source>
        <strain evidence="12">r\DH55</strain>
    </source>
</reference>
<evidence type="ECO:0000256" key="3">
    <source>
        <dbReference type="ARBA" id="ARBA00022527"/>
    </source>
</evidence>
<dbReference type="InterPro" id="IPR017441">
    <property type="entry name" value="Protein_kinase_ATP_BS"/>
</dbReference>
<keyword evidence="6" id="KW-0418">Kinase</keyword>
<evidence type="ECO:0000256" key="10">
    <source>
        <dbReference type="PROSITE-ProRule" id="PRU10141"/>
    </source>
</evidence>
<dbReference type="Proteomes" id="UP000694864">
    <property type="component" value="Chromosome 2"/>
</dbReference>
<evidence type="ECO:0000256" key="4">
    <source>
        <dbReference type="ARBA" id="ARBA00022679"/>
    </source>
</evidence>
<dbReference type="InterPro" id="IPR000719">
    <property type="entry name" value="Prot_kinase_dom"/>
</dbReference>
<organism evidence="12 13">
    <name type="scientific">Camelina sativa</name>
    <name type="common">False flax</name>
    <name type="synonym">Myagrum sativum</name>
    <dbReference type="NCBI Taxonomy" id="90675"/>
    <lineage>
        <taxon>Eukaryota</taxon>
        <taxon>Viridiplantae</taxon>
        <taxon>Streptophyta</taxon>
        <taxon>Embryophyta</taxon>
        <taxon>Tracheophyta</taxon>
        <taxon>Spermatophyta</taxon>
        <taxon>Magnoliopsida</taxon>
        <taxon>eudicotyledons</taxon>
        <taxon>Gunneridae</taxon>
        <taxon>Pentapetalae</taxon>
        <taxon>rosids</taxon>
        <taxon>malvids</taxon>
        <taxon>Brassicales</taxon>
        <taxon>Brassicaceae</taxon>
        <taxon>Camelineae</taxon>
        <taxon>Camelina</taxon>
    </lineage>
</organism>
<evidence type="ECO:0000313" key="14">
    <source>
        <dbReference type="RefSeq" id="XP_010436572.1"/>
    </source>
</evidence>
<keyword evidence="7 10" id="KW-0067">ATP-binding</keyword>
<dbReference type="Gene3D" id="1.10.510.10">
    <property type="entry name" value="Transferase(Phosphotransferase) domain 1"/>
    <property type="match status" value="1"/>
</dbReference>
<dbReference type="SUPFAM" id="SSF56112">
    <property type="entry name" value="Protein kinase-like (PK-like)"/>
    <property type="match status" value="1"/>
</dbReference>
<evidence type="ECO:0000256" key="9">
    <source>
        <dbReference type="ARBA" id="ARBA00048329"/>
    </source>
</evidence>
<gene>
    <name evidence="13 14" type="primary">LOC104720340</name>
</gene>
<dbReference type="GeneID" id="104720340"/>